<reference evidence="8 9" key="1">
    <citation type="submission" date="2014-04" db="EMBL/GenBank/DDBJ databases">
        <title>Evolutionary Origins and Diversification of the Mycorrhizal Mutualists.</title>
        <authorList>
            <consortium name="DOE Joint Genome Institute"/>
            <consortium name="Mycorrhizal Genomics Consortium"/>
            <person name="Kohler A."/>
            <person name="Kuo A."/>
            <person name="Nagy L.G."/>
            <person name="Floudas D."/>
            <person name="Copeland A."/>
            <person name="Barry K.W."/>
            <person name="Cichocki N."/>
            <person name="Veneault-Fourrey C."/>
            <person name="LaButti K."/>
            <person name="Lindquist E.A."/>
            <person name="Lipzen A."/>
            <person name="Lundell T."/>
            <person name="Morin E."/>
            <person name="Murat C."/>
            <person name="Riley R."/>
            <person name="Ohm R."/>
            <person name="Sun H."/>
            <person name="Tunlid A."/>
            <person name="Henrissat B."/>
            <person name="Grigoriev I.V."/>
            <person name="Hibbett D.S."/>
            <person name="Martin F."/>
        </authorList>
    </citation>
    <scope>NUCLEOTIDE SEQUENCE [LARGE SCALE GENOMIC DNA]</scope>
    <source>
        <strain evidence="8 9">FD-317 M1</strain>
    </source>
</reference>
<dbReference type="OrthoDB" id="515401at2759"/>
<feature type="non-terminal residue" evidence="8">
    <location>
        <position position="1"/>
    </location>
</feature>
<keyword evidence="9" id="KW-1185">Reference proteome</keyword>
<dbReference type="PANTHER" id="PTHR10071">
    <property type="entry name" value="TRANSCRIPTION FACTOR GATA FAMILY MEMBER"/>
    <property type="match status" value="1"/>
</dbReference>
<dbReference type="GO" id="GO:0000981">
    <property type="term" value="F:DNA-binding transcription factor activity, RNA polymerase II-specific"/>
    <property type="evidence" value="ECO:0007669"/>
    <property type="project" value="TreeGrafter"/>
</dbReference>
<evidence type="ECO:0000256" key="2">
    <source>
        <dbReference type="ARBA" id="ARBA00022723"/>
    </source>
</evidence>
<evidence type="ECO:0000256" key="1">
    <source>
        <dbReference type="ARBA" id="ARBA00004123"/>
    </source>
</evidence>
<dbReference type="InterPro" id="IPR013088">
    <property type="entry name" value="Znf_NHR/GATA"/>
</dbReference>
<dbReference type="SUPFAM" id="SSF57716">
    <property type="entry name" value="Glucocorticoid receptor-like (DNA-binding domain)"/>
    <property type="match status" value="1"/>
</dbReference>
<dbReference type="GO" id="GO:0000978">
    <property type="term" value="F:RNA polymerase II cis-regulatory region sequence-specific DNA binding"/>
    <property type="evidence" value="ECO:0007669"/>
    <property type="project" value="TreeGrafter"/>
</dbReference>
<dbReference type="GO" id="GO:0000122">
    <property type="term" value="P:negative regulation of transcription by RNA polymerase II"/>
    <property type="evidence" value="ECO:0007669"/>
    <property type="project" value="TreeGrafter"/>
</dbReference>
<dbReference type="Pfam" id="PF00320">
    <property type="entry name" value="GATA"/>
    <property type="match status" value="1"/>
</dbReference>
<feature type="domain" description="GATA-type" evidence="7">
    <location>
        <begin position="1"/>
        <end position="50"/>
    </location>
</feature>
<name>A0A0D0BZC9_9AGAR</name>
<protein>
    <recommendedName>
        <fullName evidence="7">GATA-type domain-containing protein</fullName>
    </recommendedName>
</protein>
<dbReference type="GO" id="GO:0045944">
    <property type="term" value="P:positive regulation of transcription by RNA polymerase II"/>
    <property type="evidence" value="ECO:0007669"/>
    <property type="project" value="TreeGrafter"/>
</dbReference>
<dbReference type="InterPro" id="IPR039355">
    <property type="entry name" value="Transcription_factor_GATA"/>
</dbReference>
<dbReference type="InterPro" id="IPR000679">
    <property type="entry name" value="Znf_GATA"/>
</dbReference>
<organism evidence="8 9">
    <name type="scientific">Collybiopsis luxurians FD-317 M1</name>
    <dbReference type="NCBI Taxonomy" id="944289"/>
    <lineage>
        <taxon>Eukaryota</taxon>
        <taxon>Fungi</taxon>
        <taxon>Dikarya</taxon>
        <taxon>Basidiomycota</taxon>
        <taxon>Agaricomycotina</taxon>
        <taxon>Agaricomycetes</taxon>
        <taxon>Agaricomycetidae</taxon>
        <taxon>Agaricales</taxon>
        <taxon>Marasmiineae</taxon>
        <taxon>Omphalotaceae</taxon>
        <taxon>Collybiopsis</taxon>
        <taxon>Collybiopsis luxurians</taxon>
    </lineage>
</organism>
<dbReference type="PROSITE" id="PS50114">
    <property type="entry name" value="GATA_ZN_FINGER_2"/>
    <property type="match status" value="1"/>
</dbReference>
<evidence type="ECO:0000313" key="9">
    <source>
        <dbReference type="Proteomes" id="UP000053593"/>
    </source>
</evidence>
<evidence type="ECO:0000256" key="6">
    <source>
        <dbReference type="PROSITE-ProRule" id="PRU00094"/>
    </source>
</evidence>
<dbReference type="AlphaFoldDB" id="A0A0D0BZC9"/>
<dbReference type="SMART" id="SM00401">
    <property type="entry name" value="ZnF_GATA"/>
    <property type="match status" value="1"/>
</dbReference>
<evidence type="ECO:0000313" key="8">
    <source>
        <dbReference type="EMBL" id="KIK55274.1"/>
    </source>
</evidence>
<proteinExistence type="predicted"/>
<evidence type="ECO:0000256" key="4">
    <source>
        <dbReference type="ARBA" id="ARBA00022833"/>
    </source>
</evidence>
<dbReference type="GO" id="GO:0008270">
    <property type="term" value="F:zinc ion binding"/>
    <property type="evidence" value="ECO:0007669"/>
    <property type="project" value="UniProtKB-KW"/>
</dbReference>
<keyword evidence="3 6" id="KW-0863">Zinc-finger</keyword>
<evidence type="ECO:0000256" key="3">
    <source>
        <dbReference type="ARBA" id="ARBA00022771"/>
    </source>
</evidence>
<sequence length="59" mass="6918">PECSHCHTRRTFVWRRSRTGAQLCNAGGVYVRLRGRDRPLSLKRNRIKSRTKHAKVKLC</sequence>
<dbReference type="EMBL" id="KN834808">
    <property type="protein sequence ID" value="KIK55274.1"/>
    <property type="molecule type" value="Genomic_DNA"/>
</dbReference>
<evidence type="ECO:0000256" key="5">
    <source>
        <dbReference type="ARBA" id="ARBA00023242"/>
    </source>
</evidence>
<dbReference type="PANTHER" id="PTHR10071:SF281">
    <property type="entry name" value="BOX A-BINDING FACTOR-RELATED"/>
    <property type="match status" value="1"/>
</dbReference>
<dbReference type="Gene3D" id="3.30.50.10">
    <property type="entry name" value="Erythroid Transcription Factor GATA-1, subunit A"/>
    <property type="match status" value="1"/>
</dbReference>
<accession>A0A0D0BZC9</accession>
<dbReference type="GO" id="GO:0005634">
    <property type="term" value="C:nucleus"/>
    <property type="evidence" value="ECO:0007669"/>
    <property type="project" value="UniProtKB-SubCell"/>
</dbReference>
<keyword evidence="5" id="KW-0539">Nucleus</keyword>
<keyword evidence="4" id="KW-0862">Zinc</keyword>
<dbReference type="HOGENOM" id="CLU_200842_1_1_1"/>
<dbReference type="CDD" id="cd00202">
    <property type="entry name" value="ZnF_GATA"/>
    <property type="match status" value="1"/>
</dbReference>
<comment type="subcellular location">
    <subcellularLocation>
        <location evidence="1">Nucleus</location>
    </subcellularLocation>
</comment>
<evidence type="ECO:0000259" key="7">
    <source>
        <dbReference type="PROSITE" id="PS50114"/>
    </source>
</evidence>
<dbReference type="Proteomes" id="UP000053593">
    <property type="component" value="Unassembled WGS sequence"/>
</dbReference>
<gene>
    <name evidence="8" type="ORF">GYMLUDRAFT_175947</name>
</gene>
<keyword evidence="2" id="KW-0479">Metal-binding</keyword>